<reference evidence="4 5" key="1">
    <citation type="journal article" date="2014" name="Nature">
        <title>An environmental bacterial taxon with a large and distinct metabolic repertoire.</title>
        <authorList>
            <person name="Wilson M.C."/>
            <person name="Mori T."/>
            <person name="Ruckert C."/>
            <person name="Uria A.R."/>
            <person name="Helf M.J."/>
            <person name="Takada K."/>
            <person name="Gernert C."/>
            <person name="Steffens U.A."/>
            <person name="Heycke N."/>
            <person name="Schmitt S."/>
            <person name="Rinke C."/>
            <person name="Helfrich E.J."/>
            <person name="Brachmann A.O."/>
            <person name="Gurgui C."/>
            <person name="Wakimoto T."/>
            <person name="Kracht M."/>
            <person name="Crusemann M."/>
            <person name="Hentschel U."/>
            <person name="Abe I."/>
            <person name="Matsunaga S."/>
            <person name="Kalinowski J."/>
            <person name="Takeyama H."/>
            <person name="Piel J."/>
        </authorList>
    </citation>
    <scope>NUCLEOTIDE SEQUENCE [LARGE SCALE GENOMIC DNA]</scope>
    <source>
        <strain evidence="5">TSY2</strain>
    </source>
</reference>
<evidence type="ECO:0000259" key="3">
    <source>
        <dbReference type="Pfam" id="PF08338"/>
    </source>
</evidence>
<organism evidence="4 5">
    <name type="scientific">Candidatus Entotheonella gemina</name>
    <dbReference type="NCBI Taxonomy" id="1429439"/>
    <lineage>
        <taxon>Bacteria</taxon>
        <taxon>Pseudomonadati</taxon>
        <taxon>Nitrospinota/Tectimicrobiota group</taxon>
        <taxon>Candidatus Tectimicrobiota</taxon>
        <taxon>Candidatus Entotheonellia</taxon>
        <taxon>Candidatus Entotheonellales</taxon>
        <taxon>Candidatus Entotheonellaceae</taxon>
        <taxon>Candidatus Entotheonella</taxon>
    </lineage>
</organism>
<evidence type="ECO:0000259" key="2">
    <source>
        <dbReference type="Pfam" id="PF01370"/>
    </source>
</evidence>
<evidence type="ECO:0000313" key="5">
    <source>
        <dbReference type="Proteomes" id="UP000019140"/>
    </source>
</evidence>
<dbReference type="Proteomes" id="UP000019140">
    <property type="component" value="Unassembled WGS sequence"/>
</dbReference>
<accession>W4MDZ1</accession>
<proteinExistence type="inferred from homology"/>
<dbReference type="PANTHER" id="PTHR11092:SF0">
    <property type="entry name" value="EPIMERASE FAMILY PROTEIN SDR39U1"/>
    <property type="match status" value="1"/>
</dbReference>
<evidence type="ECO:0008006" key="6">
    <source>
        <dbReference type="Google" id="ProtNLM"/>
    </source>
</evidence>
<comment type="caution">
    <text evidence="4">The sequence shown here is derived from an EMBL/GenBank/DDBJ whole genome shotgun (WGS) entry which is preliminary data.</text>
</comment>
<dbReference type="EMBL" id="AZHX01000225">
    <property type="protein sequence ID" value="ETX08433.1"/>
    <property type="molecule type" value="Genomic_DNA"/>
</dbReference>
<comment type="similarity">
    <text evidence="1">Belongs to the NAD(P)-dependent epimerase/dehydratase family. SDR39U1 subfamily.</text>
</comment>
<dbReference type="InterPro" id="IPR001509">
    <property type="entry name" value="Epimerase_deHydtase"/>
</dbReference>
<dbReference type="InterPro" id="IPR013549">
    <property type="entry name" value="DUF1731"/>
</dbReference>
<dbReference type="HOGENOM" id="CLU_047373_0_2_7"/>
<evidence type="ECO:0000256" key="1">
    <source>
        <dbReference type="ARBA" id="ARBA00009353"/>
    </source>
</evidence>
<keyword evidence="5" id="KW-1185">Reference proteome</keyword>
<dbReference type="SUPFAM" id="SSF51735">
    <property type="entry name" value="NAD(P)-binding Rossmann-fold domains"/>
    <property type="match status" value="1"/>
</dbReference>
<feature type="domain" description="DUF1731" evidence="3">
    <location>
        <begin position="249"/>
        <end position="296"/>
    </location>
</feature>
<dbReference type="Gene3D" id="3.40.50.720">
    <property type="entry name" value="NAD(P)-binding Rossmann-like Domain"/>
    <property type="match status" value="1"/>
</dbReference>
<name>W4MDZ1_9BACT</name>
<gene>
    <name evidence="4" type="ORF">ETSY2_05450</name>
</gene>
<sequence length="301" mass="31906">MNVLVSGSTGLVGSAVVKALTAEGHRVTRLVRTEVSPGTAAIAWEPGAKRLPAPALEGLDAVVHLAGENIAKGRWNAAKKAAIRDSRVQGTRVLCEALAQLVEPPKVLVSASAIGYYGSRGDRVMREDNRPGTDFLAEVCRDWEAATKPAEDRGIRAVHLRIGVVMAREGGALHKMLTPFKLGGGGVMGSGQQYVSWVALDDVTGIVLHTLTNESLAGPVNAVAPNPVTNHELTQTLGHVLKRPTKAWMPTPVVRALFGEMGDALLLSSTRVKPARLEASGYTFCQPELEGALRHILGRAS</sequence>
<dbReference type="AlphaFoldDB" id="W4MDZ1"/>
<feature type="domain" description="NAD-dependent epimerase/dehydratase" evidence="2">
    <location>
        <begin position="3"/>
        <end position="213"/>
    </location>
</feature>
<dbReference type="Pfam" id="PF08338">
    <property type="entry name" value="DUF1731"/>
    <property type="match status" value="1"/>
</dbReference>
<dbReference type="PANTHER" id="PTHR11092">
    <property type="entry name" value="SUGAR NUCLEOTIDE EPIMERASE RELATED"/>
    <property type="match status" value="1"/>
</dbReference>
<dbReference type="InterPro" id="IPR010099">
    <property type="entry name" value="SDR39U1"/>
</dbReference>
<dbReference type="Pfam" id="PF01370">
    <property type="entry name" value="Epimerase"/>
    <property type="match status" value="1"/>
</dbReference>
<evidence type="ECO:0000313" key="4">
    <source>
        <dbReference type="EMBL" id="ETX08433.1"/>
    </source>
</evidence>
<protein>
    <recommendedName>
        <fullName evidence="6">TIGR01777 family protein</fullName>
    </recommendedName>
</protein>
<dbReference type="InterPro" id="IPR036291">
    <property type="entry name" value="NAD(P)-bd_dom_sf"/>
</dbReference>
<dbReference type="PATRIC" id="fig|1429439.4.peg.924"/>
<dbReference type="NCBIfam" id="TIGR01777">
    <property type="entry name" value="yfcH"/>
    <property type="match status" value="1"/>
</dbReference>